<dbReference type="RefSeq" id="WP_144982062.1">
    <property type="nucleotide sequence ID" value="NZ_CP037920.1"/>
</dbReference>
<evidence type="ECO:0000313" key="1">
    <source>
        <dbReference type="EMBL" id="QDT95507.1"/>
    </source>
</evidence>
<evidence type="ECO:0000313" key="2">
    <source>
        <dbReference type="Proteomes" id="UP000318704"/>
    </source>
</evidence>
<protein>
    <submittedName>
        <fullName evidence="1">Uncharacterized protein</fullName>
    </submittedName>
</protein>
<dbReference type="Proteomes" id="UP000318704">
    <property type="component" value="Chromosome"/>
</dbReference>
<reference evidence="1 2" key="1">
    <citation type="submission" date="2019-03" db="EMBL/GenBank/DDBJ databases">
        <title>Deep-cultivation of Planctomycetes and their phenomic and genomic characterization uncovers novel biology.</title>
        <authorList>
            <person name="Wiegand S."/>
            <person name="Jogler M."/>
            <person name="Boedeker C."/>
            <person name="Pinto D."/>
            <person name="Vollmers J."/>
            <person name="Rivas-Marin E."/>
            <person name="Kohn T."/>
            <person name="Peeters S.H."/>
            <person name="Heuer A."/>
            <person name="Rast P."/>
            <person name="Oberbeckmann S."/>
            <person name="Bunk B."/>
            <person name="Jeske O."/>
            <person name="Meyerdierks A."/>
            <person name="Storesund J.E."/>
            <person name="Kallscheuer N."/>
            <person name="Luecker S."/>
            <person name="Lage O.M."/>
            <person name="Pohl T."/>
            <person name="Merkel B.J."/>
            <person name="Hornburger P."/>
            <person name="Mueller R.-W."/>
            <person name="Bruemmer F."/>
            <person name="Labrenz M."/>
            <person name="Spormann A.M."/>
            <person name="Op den Camp H."/>
            <person name="Overmann J."/>
            <person name="Amann R."/>
            <person name="Jetten M.S.M."/>
            <person name="Mascher T."/>
            <person name="Medema M.H."/>
            <person name="Devos D.P."/>
            <person name="Kaster A.-K."/>
            <person name="Ovreas L."/>
            <person name="Rohde M."/>
            <person name="Galperin M.Y."/>
            <person name="Jogler C."/>
        </authorList>
    </citation>
    <scope>NUCLEOTIDE SEQUENCE [LARGE SCALE GENOMIC DNA]</scope>
    <source>
        <strain evidence="1 2">V144</strain>
    </source>
</reference>
<dbReference type="EMBL" id="CP037920">
    <property type="protein sequence ID" value="QDT95507.1"/>
    <property type="molecule type" value="Genomic_DNA"/>
</dbReference>
<organism evidence="1 2">
    <name type="scientific">Gimesia aquarii</name>
    <dbReference type="NCBI Taxonomy" id="2527964"/>
    <lineage>
        <taxon>Bacteria</taxon>
        <taxon>Pseudomonadati</taxon>
        <taxon>Planctomycetota</taxon>
        <taxon>Planctomycetia</taxon>
        <taxon>Planctomycetales</taxon>
        <taxon>Planctomycetaceae</taxon>
        <taxon>Gimesia</taxon>
    </lineage>
</organism>
<gene>
    <name evidence="1" type="ORF">V144x_09510</name>
</gene>
<sequence length="151" mass="17187">MQLTEHHFTDLSNIKYRIFSCDISDERKASALVIRFIGNYGYGSDGNGDGQFMRTITLCALSLWDVEAVVFDLRDLTYEWGNTIWGMYGRSIYPSGIDDLPYATIVSDRCRAGFESCESIVAPMFEDLDLAIENLRPRAQAYLAKLWSDDE</sequence>
<name>A0A517VR79_9PLAN</name>
<dbReference type="KEGG" id="gaw:V144x_09510"/>
<accession>A0A517VR79</accession>
<dbReference type="AlphaFoldDB" id="A0A517VR79"/>
<proteinExistence type="predicted"/>